<feature type="region of interest" description="Disordered" evidence="1">
    <location>
        <begin position="508"/>
        <end position="631"/>
    </location>
</feature>
<feature type="region of interest" description="Disordered" evidence="1">
    <location>
        <begin position="59"/>
        <end position="106"/>
    </location>
</feature>
<feature type="compositionally biased region" description="Basic and acidic residues" evidence="1">
    <location>
        <begin position="569"/>
        <end position="585"/>
    </location>
</feature>
<reference evidence="2 3" key="1">
    <citation type="submission" date="2024-10" db="EMBL/GenBank/DDBJ databases">
        <title>Updated reference genomes for cyclostephanoid diatoms.</title>
        <authorList>
            <person name="Roberts W.R."/>
            <person name="Alverson A.J."/>
        </authorList>
    </citation>
    <scope>NUCLEOTIDE SEQUENCE [LARGE SCALE GENOMIC DNA]</scope>
    <source>
        <strain evidence="2 3">AJA276-08</strain>
    </source>
</reference>
<evidence type="ECO:0000313" key="2">
    <source>
        <dbReference type="EMBL" id="KAL3785855.1"/>
    </source>
</evidence>
<feature type="compositionally biased region" description="Low complexity" evidence="1">
    <location>
        <begin position="533"/>
        <end position="548"/>
    </location>
</feature>
<protein>
    <submittedName>
        <fullName evidence="2">Uncharacterized protein</fullName>
    </submittedName>
</protein>
<keyword evidence="3" id="KW-1185">Reference proteome</keyword>
<feature type="region of interest" description="Disordered" evidence="1">
    <location>
        <begin position="143"/>
        <end position="221"/>
    </location>
</feature>
<dbReference type="Proteomes" id="UP001530315">
    <property type="component" value="Unassembled WGS sequence"/>
</dbReference>
<feature type="compositionally biased region" description="Low complexity" evidence="1">
    <location>
        <begin position="152"/>
        <end position="170"/>
    </location>
</feature>
<feature type="region of interest" description="Disordered" evidence="1">
    <location>
        <begin position="234"/>
        <end position="260"/>
    </location>
</feature>
<evidence type="ECO:0000256" key="1">
    <source>
        <dbReference type="SAM" id="MobiDB-lite"/>
    </source>
</evidence>
<feature type="compositionally biased region" description="Low complexity" evidence="1">
    <location>
        <begin position="96"/>
        <end position="106"/>
    </location>
</feature>
<proteinExistence type="predicted"/>
<feature type="compositionally biased region" description="Low complexity" evidence="1">
    <location>
        <begin position="309"/>
        <end position="320"/>
    </location>
</feature>
<name>A0ABD3PCD7_9STRA</name>
<feature type="compositionally biased region" description="Basic residues" evidence="1">
    <location>
        <begin position="333"/>
        <end position="342"/>
    </location>
</feature>
<feature type="compositionally biased region" description="Basic residues" evidence="1">
    <location>
        <begin position="59"/>
        <end position="68"/>
    </location>
</feature>
<organism evidence="2 3">
    <name type="scientific">Stephanodiscus triporus</name>
    <dbReference type="NCBI Taxonomy" id="2934178"/>
    <lineage>
        <taxon>Eukaryota</taxon>
        <taxon>Sar</taxon>
        <taxon>Stramenopiles</taxon>
        <taxon>Ochrophyta</taxon>
        <taxon>Bacillariophyta</taxon>
        <taxon>Coscinodiscophyceae</taxon>
        <taxon>Thalassiosirophycidae</taxon>
        <taxon>Stephanodiscales</taxon>
        <taxon>Stephanodiscaceae</taxon>
        <taxon>Stephanodiscus</taxon>
    </lineage>
</organism>
<comment type="caution">
    <text evidence="2">The sequence shown here is derived from an EMBL/GenBank/DDBJ whole genome shotgun (WGS) entry which is preliminary data.</text>
</comment>
<gene>
    <name evidence="2" type="ORF">ACHAW5_011224</name>
</gene>
<sequence>MLVEEAELTFLVSAYFFAVESSKRPRALLSVDTAAAEEADCALVLVVLFWARLAKRPRTKPRRRRPRLPRGGPPPPHVALSFDRSSSSPVREEETTTTTTAAAGRGVAFFTTPEASSSAAAGPAVEEEVRRASSSSVVVAIPEEAGGGMTRSTTAAAAAAPSSSSSSSTTGEGPLPHYVRRREIFRTLTTTSASGRRRGDDGRECCGRPQRPDGEAGRRRGLVGKFFGNSDYDRISPTASLSSSSKKKKTNVADTDPTGRTVTFADGLSGTIVAHRDLLSFVLVAEPSSRLSRRRPSGERQVVRRVRGRTSGYSRSSRGGALVHRAPDPPLPLHRKLGGPLHQRRQVSRDVADECVGDTPAGPLEIAAAIVDPCSMSLNSAYLPFASGGRTTISLSSRPGRRRQSGMASTRLVAATTRTRSHSPRYASFRRRRHLSLPGSAPPSISSRIAASVTAATVDNDTRGVALVEEHDDGTRRRPYVPGRSLSRPPPAVVVAVAVVIIERPPGSLATPARLPQADDSSRSAYRHETDGAASSLSSPPPRACRSLNEFATPTAVLTERGLPTPGGPERRKERGRWDVEADVRPHRRRRSSTSNEWRENIDLRQSTKSSCGAGGTVPDDDNDNDEIGGGWRRNDAIVVVRGRLE</sequence>
<dbReference type="EMBL" id="JALLAZ020000866">
    <property type="protein sequence ID" value="KAL3785855.1"/>
    <property type="molecule type" value="Genomic_DNA"/>
</dbReference>
<dbReference type="AlphaFoldDB" id="A0ABD3PCD7"/>
<feature type="region of interest" description="Disordered" evidence="1">
    <location>
        <begin position="289"/>
        <end position="342"/>
    </location>
</feature>
<feature type="compositionally biased region" description="Basic and acidic residues" evidence="1">
    <location>
        <begin position="197"/>
        <end position="218"/>
    </location>
</feature>
<accession>A0ABD3PCD7</accession>
<feature type="compositionally biased region" description="Basic and acidic residues" evidence="1">
    <location>
        <begin position="520"/>
        <end position="531"/>
    </location>
</feature>
<evidence type="ECO:0000313" key="3">
    <source>
        <dbReference type="Proteomes" id="UP001530315"/>
    </source>
</evidence>